<reference evidence="1" key="1">
    <citation type="submission" date="2014-05" db="EMBL/GenBank/DDBJ databases">
        <authorList>
            <person name="Chronopoulou M."/>
        </authorList>
    </citation>
    <scope>NUCLEOTIDE SEQUENCE</scope>
    <source>
        <tissue evidence="1">Whole organism</tissue>
    </source>
</reference>
<evidence type="ECO:0000313" key="1">
    <source>
        <dbReference type="EMBL" id="CDW35589.1"/>
    </source>
</evidence>
<feature type="non-terminal residue" evidence="1">
    <location>
        <position position="1"/>
    </location>
</feature>
<dbReference type="AlphaFoldDB" id="A0A0K2UBH6"/>
<dbReference type="EMBL" id="HACA01018228">
    <property type="protein sequence ID" value="CDW35589.1"/>
    <property type="molecule type" value="Transcribed_RNA"/>
</dbReference>
<sequence>KKYSETYFFMRPRTTEIETKINCISALLYAVTSYDGISSIVSRISTTRSIVAYLLRRFHHEGVDQA</sequence>
<name>A0A0K2UBH6_LEPSM</name>
<accession>A0A0K2UBH6</accession>
<organism evidence="1">
    <name type="scientific">Lepeophtheirus salmonis</name>
    <name type="common">Salmon louse</name>
    <name type="synonym">Caligus salmonis</name>
    <dbReference type="NCBI Taxonomy" id="72036"/>
    <lineage>
        <taxon>Eukaryota</taxon>
        <taxon>Metazoa</taxon>
        <taxon>Ecdysozoa</taxon>
        <taxon>Arthropoda</taxon>
        <taxon>Crustacea</taxon>
        <taxon>Multicrustacea</taxon>
        <taxon>Hexanauplia</taxon>
        <taxon>Copepoda</taxon>
        <taxon>Siphonostomatoida</taxon>
        <taxon>Caligidae</taxon>
        <taxon>Lepeophtheirus</taxon>
    </lineage>
</organism>
<proteinExistence type="predicted"/>
<protein>
    <submittedName>
        <fullName evidence="1">Uncharacterized protein</fullName>
    </submittedName>
</protein>